<evidence type="ECO:0000313" key="2">
    <source>
        <dbReference type="EMBL" id="TCD19865.1"/>
    </source>
</evidence>
<dbReference type="Proteomes" id="UP000293925">
    <property type="component" value="Unassembled WGS sequence"/>
</dbReference>
<name>A0A4R0PIZ8_9SPHI</name>
<dbReference type="OrthoDB" id="839282at2"/>
<dbReference type="EMBL" id="SJSO01000021">
    <property type="protein sequence ID" value="TCD19865.1"/>
    <property type="molecule type" value="Genomic_DNA"/>
</dbReference>
<organism evidence="2 3">
    <name type="scientific">Pedobacter psychrodurus</name>
    <dbReference type="NCBI Taxonomy" id="2530456"/>
    <lineage>
        <taxon>Bacteria</taxon>
        <taxon>Pseudomonadati</taxon>
        <taxon>Bacteroidota</taxon>
        <taxon>Sphingobacteriia</taxon>
        <taxon>Sphingobacteriales</taxon>
        <taxon>Sphingobacteriaceae</taxon>
        <taxon>Pedobacter</taxon>
    </lineage>
</organism>
<dbReference type="Pfam" id="PF18478">
    <property type="entry name" value="PIN_10"/>
    <property type="match status" value="1"/>
</dbReference>
<evidence type="ECO:0000259" key="1">
    <source>
        <dbReference type="Pfam" id="PF18478"/>
    </source>
</evidence>
<reference evidence="2 3" key="1">
    <citation type="submission" date="2019-02" db="EMBL/GenBank/DDBJ databases">
        <title>Pedobacter sp. RP-3-21 sp. nov., isolated from Arctic soil.</title>
        <authorList>
            <person name="Dahal R.H."/>
        </authorList>
    </citation>
    <scope>NUCLEOTIDE SEQUENCE [LARGE SCALE GENOMIC DNA]</scope>
    <source>
        <strain evidence="2 3">RP-3-21</strain>
    </source>
</reference>
<feature type="domain" description="VapC45 PIN like" evidence="1">
    <location>
        <begin position="3"/>
        <end position="86"/>
    </location>
</feature>
<dbReference type="AlphaFoldDB" id="A0A4R0PIZ8"/>
<comment type="caution">
    <text evidence="2">The sequence shown here is derived from an EMBL/GenBank/DDBJ whole genome shotgun (WGS) entry which is preliminary data.</text>
</comment>
<gene>
    <name evidence="2" type="ORF">EZ456_20370</name>
</gene>
<evidence type="ECO:0000313" key="3">
    <source>
        <dbReference type="Proteomes" id="UP000293925"/>
    </source>
</evidence>
<dbReference type="InterPro" id="IPR041375">
    <property type="entry name" value="VapC45_PIN-like"/>
</dbReference>
<proteinExistence type="predicted"/>
<accession>A0A4R0PIZ8</accession>
<protein>
    <recommendedName>
        <fullName evidence="1">VapC45 PIN like domain-containing protein</fullName>
    </recommendedName>
</protein>
<sequence>MIKVLVDENLSKYFAEGLDKLQYPLNNSIEVTSIEKEFYKGIKDEEWIPDWGKKAGVFISQDIRIYSTKQQSALLTKYNIGAFFLKLPKGYKYWDKTQVMIKHWLEIVKIIENNKTPYVYFISAKRVTKG</sequence>
<keyword evidence="3" id="KW-1185">Reference proteome</keyword>
<dbReference type="RefSeq" id="WP_131533346.1">
    <property type="nucleotide sequence ID" value="NZ_SJSO01000021.1"/>
</dbReference>